<reference evidence="1 2" key="1">
    <citation type="journal article" date="2014" name="Genome Announc.">
        <title>Draft Genome Sequence of Kocuria palustris PEL.</title>
        <authorList>
            <person name="Sharma G."/>
            <person name="Khatri I."/>
            <person name="Subramanian S."/>
        </authorList>
    </citation>
    <scope>NUCLEOTIDE SEQUENCE [LARGE SCALE GENOMIC DNA]</scope>
    <source>
        <strain evidence="1 2">PEL</strain>
    </source>
</reference>
<name>M2YEM3_9MICC</name>
<keyword evidence="2" id="KW-1185">Reference proteome</keyword>
<evidence type="ECO:0008006" key="3">
    <source>
        <dbReference type="Google" id="ProtNLM"/>
    </source>
</evidence>
<comment type="caution">
    <text evidence="1">The sequence shown here is derived from an EMBL/GenBank/DDBJ whole genome shotgun (WGS) entry which is preliminary data.</text>
</comment>
<organism evidence="1 2">
    <name type="scientific">Kocuria palustris PEL</name>
    <dbReference type="NCBI Taxonomy" id="1236550"/>
    <lineage>
        <taxon>Bacteria</taxon>
        <taxon>Bacillati</taxon>
        <taxon>Actinomycetota</taxon>
        <taxon>Actinomycetes</taxon>
        <taxon>Micrococcales</taxon>
        <taxon>Micrococcaceae</taxon>
        <taxon>Kocuria</taxon>
    </lineage>
</organism>
<sequence length="337" mass="36461">MTATTSAAGLGVAALSPEGFIQHPLHRDESVWSNTNCYLDVWIELLHGLGHAPEPLFAAAVAATAQATQFEFLKVDHRDLEEVTGIRVGEHDIWLGLQEQVMLQLGLGNPMLIEADAFWLPDTRGVSYGQEHTKTSIIVLHADPDTRELVYLHNEGLHRLDGADFDHVLGAGRSQGIVPSPYTELISLEGLRDPQDVDAAAQTRRLLRLHSARAPQTNPVADLMEILRSRFAWLGENGMEGYHALCFETTRQLGVVSMLAAAACRHAEVPELEPAVEAWTAVSEEAKGMQFQLARLARGRGSSALAATMDSAVEHWAQAAEALASWAADGGGSEPAS</sequence>
<dbReference type="Proteomes" id="UP000009877">
    <property type="component" value="Unassembled WGS sequence"/>
</dbReference>
<dbReference type="Pfam" id="PF08893">
    <property type="entry name" value="DUF1839"/>
    <property type="match status" value="1"/>
</dbReference>
<dbReference type="RefSeq" id="WP_006214210.1">
    <property type="nucleotide sequence ID" value="NZ_ANHZ02000006.1"/>
</dbReference>
<gene>
    <name evidence="1" type="ORF">C884_02195</name>
</gene>
<dbReference type="AlphaFoldDB" id="M2YEM3"/>
<evidence type="ECO:0000313" key="2">
    <source>
        <dbReference type="Proteomes" id="UP000009877"/>
    </source>
</evidence>
<evidence type="ECO:0000313" key="1">
    <source>
        <dbReference type="EMBL" id="EME37039.1"/>
    </source>
</evidence>
<protein>
    <recommendedName>
        <fullName evidence="3">DUF1839 family protein</fullName>
    </recommendedName>
</protein>
<accession>M2YEM3</accession>
<proteinExistence type="predicted"/>
<dbReference type="EMBL" id="ANHZ02000006">
    <property type="protein sequence ID" value="EME37039.1"/>
    <property type="molecule type" value="Genomic_DNA"/>
</dbReference>
<dbReference type="InterPro" id="IPR014989">
    <property type="entry name" value="DUF1839"/>
</dbReference>